<feature type="transmembrane region" description="Helical" evidence="7">
    <location>
        <begin position="76"/>
        <end position="103"/>
    </location>
</feature>
<evidence type="ECO:0000256" key="5">
    <source>
        <dbReference type="ARBA" id="ARBA00022989"/>
    </source>
</evidence>
<dbReference type="Pfam" id="PF01694">
    <property type="entry name" value="Rhomboid"/>
    <property type="match status" value="1"/>
</dbReference>
<dbReference type="GO" id="GO:0004252">
    <property type="term" value="F:serine-type endopeptidase activity"/>
    <property type="evidence" value="ECO:0007669"/>
    <property type="project" value="InterPro"/>
</dbReference>
<dbReference type="InterPro" id="IPR035952">
    <property type="entry name" value="Rhomboid-like_sf"/>
</dbReference>
<feature type="transmembrane region" description="Helical" evidence="7">
    <location>
        <begin position="50"/>
        <end position="70"/>
    </location>
</feature>
<evidence type="ECO:0000256" key="6">
    <source>
        <dbReference type="ARBA" id="ARBA00023136"/>
    </source>
</evidence>
<dbReference type="Gene3D" id="1.20.1540.10">
    <property type="entry name" value="Rhomboid-like"/>
    <property type="match status" value="1"/>
</dbReference>
<evidence type="ECO:0000259" key="8">
    <source>
        <dbReference type="Pfam" id="PF01694"/>
    </source>
</evidence>
<dbReference type="EMBL" id="JAEHHL010000009">
    <property type="protein sequence ID" value="MBK0400480.1"/>
    <property type="molecule type" value="Genomic_DNA"/>
</dbReference>
<dbReference type="RefSeq" id="WP_200611339.1">
    <property type="nucleotide sequence ID" value="NZ_JAEHHL010000009.1"/>
</dbReference>
<accession>A0A8J7M929</accession>
<dbReference type="InterPro" id="IPR050925">
    <property type="entry name" value="Rhomboid_protease_S54"/>
</dbReference>
<dbReference type="Proteomes" id="UP000655420">
    <property type="component" value="Unassembled WGS sequence"/>
</dbReference>
<dbReference type="GO" id="GO:0006508">
    <property type="term" value="P:proteolysis"/>
    <property type="evidence" value="ECO:0007669"/>
    <property type="project" value="UniProtKB-KW"/>
</dbReference>
<dbReference type="SUPFAM" id="SSF144091">
    <property type="entry name" value="Rhomboid-like"/>
    <property type="match status" value="1"/>
</dbReference>
<sequence>MSDSPTFWPRPAAGIPVHPMLWAMLGVMVAIEALMSAADHGMAPQIFHRVWVYTMFAFFDGQFELARQGIALDPQLVWSLVTYAFLHGGWLHLVLNGAIYLALGHAISRNIGIGRTVALFAISAAAGAIVFGLLTDTQWPLVGASGAVFGFLGTVTAWRLRTLAALGMSTAPVWRLVVGLAAINALMALGFIGIGGALAWQAHLGGFIAGWLMARVWPPRPMMPR</sequence>
<dbReference type="GO" id="GO:0016020">
    <property type="term" value="C:membrane"/>
    <property type="evidence" value="ECO:0007669"/>
    <property type="project" value="UniProtKB-SubCell"/>
</dbReference>
<evidence type="ECO:0000256" key="7">
    <source>
        <dbReference type="SAM" id="Phobius"/>
    </source>
</evidence>
<evidence type="ECO:0000256" key="4">
    <source>
        <dbReference type="ARBA" id="ARBA00022801"/>
    </source>
</evidence>
<keyword evidence="4" id="KW-0378">Hydrolase</keyword>
<dbReference type="InterPro" id="IPR022764">
    <property type="entry name" value="Peptidase_S54_rhomboid_dom"/>
</dbReference>
<evidence type="ECO:0000256" key="1">
    <source>
        <dbReference type="ARBA" id="ARBA00004141"/>
    </source>
</evidence>
<dbReference type="PANTHER" id="PTHR43731">
    <property type="entry name" value="RHOMBOID PROTEASE"/>
    <property type="match status" value="1"/>
</dbReference>
<protein>
    <submittedName>
        <fullName evidence="9">Rhomboid family intramembrane serine protease</fullName>
    </submittedName>
</protein>
<keyword evidence="3 7" id="KW-0812">Transmembrane</keyword>
<evidence type="ECO:0000256" key="2">
    <source>
        <dbReference type="ARBA" id="ARBA00009045"/>
    </source>
</evidence>
<feature type="transmembrane region" description="Helical" evidence="7">
    <location>
        <begin position="20"/>
        <end position="38"/>
    </location>
</feature>
<comment type="similarity">
    <text evidence="2">Belongs to the peptidase S54 family.</text>
</comment>
<keyword evidence="5 7" id="KW-1133">Transmembrane helix</keyword>
<dbReference type="PANTHER" id="PTHR43731:SF14">
    <property type="entry name" value="PRESENILIN-ASSOCIATED RHOMBOID-LIKE PROTEIN, MITOCHONDRIAL"/>
    <property type="match status" value="1"/>
</dbReference>
<name>A0A8J7M929_9RHOB</name>
<feature type="transmembrane region" description="Helical" evidence="7">
    <location>
        <begin position="141"/>
        <end position="160"/>
    </location>
</feature>
<reference evidence="9" key="1">
    <citation type="submission" date="2020-12" db="EMBL/GenBank/DDBJ databases">
        <title>Bacterial taxonomy.</title>
        <authorList>
            <person name="Pan X."/>
        </authorList>
    </citation>
    <scope>NUCLEOTIDE SEQUENCE</scope>
    <source>
        <strain evidence="9">M0105</strain>
    </source>
</reference>
<feature type="transmembrane region" description="Helical" evidence="7">
    <location>
        <begin position="115"/>
        <end position="135"/>
    </location>
</feature>
<feature type="transmembrane region" description="Helical" evidence="7">
    <location>
        <begin position="172"/>
        <end position="192"/>
    </location>
</feature>
<keyword evidence="6 7" id="KW-0472">Membrane</keyword>
<proteinExistence type="inferred from homology"/>
<feature type="domain" description="Peptidase S54 rhomboid" evidence="8">
    <location>
        <begin position="77"/>
        <end position="216"/>
    </location>
</feature>
<evidence type="ECO:0000313" key="9">
    <source>
        <dbReference type="EMBL" id="MBK0400480.1"/>
    </source>
</evidence>
<feature type="transmembrane region" description="Helical" evidence="7">
    <location>
        <begin position="198"/>
        <end position="217"/>
    </location>
</feature>
<gene>
    <name evidence="9" type="ORF">H0I76_14865</name>
</gene>
<evidence type="ECO:0000256" key="3">
    <source>
        <dbReference type="ARBA" id="ARBA00022692"/>
    </source>
</evidence>
<keyword evidence="9" id="KW-0645">Protease</keyword>
<comment type="caution">
    <text evidence="9">The sequence shown here is derived from an EMBL/GenBank/DDBJ whole genome shotgun (WGS) entry which is preliminary data.</text>
</comment>
<evidence type="ECO:0000313" key="10">
    <source>
        <dbReference type="Proteomes" id="UP000655420"/>
    </source>
</evidence>
<comment type="subcellular location">
    <subcellularLocation>
        <location evidence="1">Membrane</location>
        <topology evidence="1">Multi-pass membrane protein</topology>
    </subcellularLocation>
</comment>
<dbReference type="AlphaFoldDB" id="A0A8J7M929"/>
<keyword evidence="10" id="KW-1185">Reference proteome</keyword>
<organism evidence="9 10">
    <name type="scientific">Thermohalobaculum xanthum</name>
    <dbReference type="NCBI Taxonomy" id="2753746"/>
    <lineage>
        <taxon>Bacteria</taxon>
        <taxon>Pseudomonadati</taxon>
        <taxon>Pseudomonadota</taxon>
        <taxon>Alphaproteobacteria</taxon>
        <taxon>Rhodobacterales</taxon>
        <taxon>Paracoccaceae</taxon>
        <taxon>Thermohalobaculum</taxon>
    </lineage>
</organism>